<keyword evidence="1" id="KW-0489">Methyltransferase</keyword>
<dbReference type="Pfam" id="PF03492">
    <property type="entry name" value="Methyltransf_7"/>
    <property type="match status" value="1"/>
</dbReference>
<dbReference type="AlphaFoldDB" id="A0A445EX71"/>
<keyword evidence="4" id="KW-0460">Magnesium</keyword>
<dbReference type="Gene3D" id="1.10.1200.270">
    <property type="entry name" value="Methyltransferase, alpha-helical capping domain"/>
    <property type="match status" value="1"/>
</dbReference>
<dbReference type="InterPro" id="IPR029063">
    <property type="entry name" value="SAM-dependent_MTases_sf"/>
</dbReference>
<dbReference type="InterPro" id="IPR005299">
    <property type="entry name" value="MeTrfase_7"/>
</dbReference>
<evidence type="ECO:0008006" key="7">
    <source>
        <dbReference type="Google" id="ProtNLM"/>
    </source>
</evidence>
<dbReference type="GO" id="GO:0032259">
    <property type="term" value="P:methylation"/>
    <property type="evidence" value="ECO:0007669"/>
    <property type="project" value="UniProtKB-KW"/>
</dbReference>
<dbReference type="SUPFAM" id="SSF53335">
    <property type="entry name" value="S-adenosyl-L-methionine-dependent methyltransferases"/>
    <property type="match status" value="1"/>
</dbReference>
<dbReference type="Gene3D" id="3.40.50.150">
    <property type="entry name" value="Vaccinia Virus protein VP39"/>
    <property type="match status" value="1"/>
</dbReference>
<proteinExistence type="predicted"/>
<name>A0A445EX71_ARAHY</name>
<dbReference type="InterPro" id="IPR042086">
    <property type="entry name" value="MeTrfase_capping"/>
</dbReference>
<keyword evidence="6" id="KW-1185">Reference proteome</keyword>
<protein>
    <recommendedName>
        <fullName evidence="7">Salicylate carboxymethyltransferase</fullName>
    </recommendedName>
</protein>
<dbReference type="GO" id="GO:0008168">
    <property type="term" value="F:methyltransferase activity"/>
    <property type="evidence" value="ECO:0007669"/>
    <property type="project" value="UniProtKB-KW"/>
</dbReference>
<dbReference type="EMBL" id="SDMP01000001">
    <property type="protein sequence ID" value="RYR80000.1"/>
    <property type="molecule type" value="Genomic_DNA"/>
</dbReference>
<evidence type="ECO:0000256" key="1">
    <source>
        <dbReference type="ARBA" id="ARBA00022603"/>
    </source>
</evidence>
<dbReference type="PANTHER" id="PTHR31009">
    <property type="entry name" value="S-ADENOSYL-L-METHIONINE:CARBOXYL METHYLTRANSFERASE FAMILY PROTEIN"/>
    <property type="match status" value="1"/>
</dbReference>
<dbReference type="Proteomes" id="UP000289738">
    <property type="component" value="Chromosome A01"/>
</dbReference>
<evidence type="ECO:0000256" key="2">
    <source>
        <dbReference type="ARBA" id="ARBA00022679"/>
    </source>
</evidence>
<accession>A0A445EX71</accession>
<organism evidence="5 6">
    <name type="scientific">Arachis hypogaea</name>
    <name type="common">Peanut</name>
    <dbReference type="NCBI Taxonomy" id="3818"/>
    <lineage>
        <taxon>Eukaryota</taxon>
        <taxon>Viridiplantae</taxon>
        <taxon>Streptophyta</taxon>
        <taxon>Embryophyta</taxon>
        <taxon>Tracheophyta</taxon>
        <taxon>Spermatophyta</taxon>
        <taxon>Magnoliopsida</taxon>
        <taxon>eudicotyledons</taxon>
        <taxon>Gunneridae</taxon>
        <taxon>Pentapetalae</taxon>
        <taxon>rosids</taxon>
        <taxon>fabids</taxon>
        <taxon>Fabales</taxon>
        <taxon>Fabaceae</taxon>
        <taxon>Papilionoideae</taxon>
        <taxon>50 kb inversion clade</taxon>
        <taxon>dalbergioids sensu lato</taxon>
        <taxon>Dalbergieae</taxon>
        <taxon>Pterocarpus clade</taxon>
        <taxon>Arachis</taxon>
    </lineage>
</organism>
<gene>
    <name evidence="5" type="ORF">Ahy_A01g004784</name>
</gene>
<keyword evidence="3" id="KW-0479">Metal-binding</keyword>
<evidence type="ECO:0000313" key="5">
    <source>
        <dbReference type="EMBL" id="RYR80000.1"/>
    </source>
</evidence>
<reference evidence="5 6" key="1">
    <citation type="submission" date="2019-01" db="EMBL/GenBank/DDBJ databases">
        <title>Sequencing of cultivated peanut Arachis hypogaea provides insights into genome evolution and oil improvement.</title>
        <authorList>
            <person name="Chen X."/>
        </authorList>
    </citation>
    <scope>NUCLEOTIDE SEQUENCE [LARGE SCALE GENOMIC DNA]</scope>
    <source>
        <strain evidence="6">cv. Fuhuasheng</strain>
        <tissue evidence="5">Leaves</tissue>
    </source>
</reference>
<evidence type="ECO:0000256" key="3">
    <source>
        <dbReference type="ARBA" id="ARBA00022723"/>
    </source>
</evidence>
<sequence>MYMALKDLSLCILNFEIKFHVLRMNGGIGEASYANNSLVQQKVISLTRPIREEAITSLYYKKIPRTVSIADLGCSSGPNTFFVVTEIIKAIENLCRELNQNSPEYNVFMNDLPGNDFNNIFRSLDSFKQNLMISNNNNNKFEKNSCGPCFLFGAPGSFYGRLFANTSIHFVHASYSLQWLSKVPEGIENNKGNIYMSSTSPLNVLNAYYEQFRRDFSFFLKCRGEEVVEGGVMVLTFLGRRSDDPSSKECCYIWELMAAALNQMVLEGIIKEEQMDAFNIPQYTPSPSEVKLEVQSEGSFTINRLEVSEVNWNAYENNWNAMDSESEEFESLIDGGYNVAQCMRAVAEPLLVSHFGEDIIENVFSRYQTLLTDSMSKEKTKFFNVTVSLTRNA</sequence>
<evidence type="ECO:0000256" key="4">
    <source>
        <dbReference type="ARBA" id="ARBA00022842"/>
    </source>
</evidence>
<evidence type="ECO:0000313" key="6">
    <source>
        <dbReference type="Proteomes" id="UP000289738"/>
    </source>
</evidence>
<keyword evidence="2" id="KW-0808">Transferase</keyword>
<dbReference type="GO" id="GO:0046872">
    <property type="term" value="F:metal ion binding"/>
    <property type="evidence" value="ECO:0007669"/>
    <property type="project" value="UniProtKB-KW"/>
</dbReference>
<comment type="caution">
    <text evidence="5">The sequence shown here is derived from an EMBL/GenBank/DDBJ whole genome shotgun (WGS) entry which is preliminary data.</text>
</comment>